<name>A0A914ENC1_9BILA</name>
<keyword evidence="4" id="KW-0186">Copper</keyword>
<dbReference type="PROSITE" id="PS00080">
    <property type="entry name" value="MULTICOPPER_OXIDASE2"/>
    <property type="match status" value="1"/>
</dbReference>
<feature type="domain" description="Plastocyanin-like" evidence="6">
    <location>
        <begin position="512"/>
        <end position="662"/>
    </location>
</feature>
<dbReference type="Pfam" id="PF07732">
    <property type="entry name" value="Cu-oxidase_3"/>
    <property type="match status" value="1"/>
</dbReference>
<keyword evidence="2" id="KW-0479">Metal-binding</keyword>
<evidence type="ECO:0000256" key="1">
    <source>
        <dbReference type="ARBA" id="ARBA00010609"/>
    </source>
</evidence>
<dbReference type="GO" id="GO:0016491">
    <property type="term" value="F:oxidoreductase activity"/>
    <property type="evidence" value="ECO:0007669"/>
    <property type="project" value="UniProtKB-KW"/>
</dbReference>
<dbReference type="InterPro" id="IPR002355">
    <property type="entry name" value="Cu_oxidase_Cu_BS"/>
</dbReference>
<evidence type="ECO:0000256" key="4">
    <source>
        <dbReference type="ARBA" id="ARBA00023008"/>
    </source>
</evidence>
<dbReference type="InterPro" id="IPR008972">
    <property type="entry name" value="Cupredoxin"/>
</dbReference>
<dbReference type="GO" id="GO:0005507">
    <property type="term" value="F:copper ion binding"/>
    <property type="evidence" value="ECO:0007669"/>
    <property type="project" value="InterPro"/>
</dbReference>
<protein>
    <submittedName>
        <fullName evidence="9">L-ascorbate oxidase</fullName>
    </submittedName>
</protein>
<dbReference type="InterPro" id="IPR045087">
    <property type="entry name" value="Cu-oxidase_fam"/>
</dbReference>
<evidence type="ECO:0000256" key="3">
    <source>
        <dbReference type="ARBA" id="ARBA00023002"/>
    </source>
</evidence>
<dbReference type="InterPro" id="IPR011706">
    <property type="entry name" value="Cu-oxidase_C"/>
</dbReference>
<dbReference type="PANTHER" id="PTHR11709">
    <property type="entry name" value="MULTI-COPPER OXIDASE"/>
    <property type="match status" value="1"/>
</dbReference>
<evidence type="ECO:0000313" key="9">
    <source>
        <dbReference type="WBParaSite" id="ACRNAN_scaffold9241.g18349.t2"/>
    </source>
</evidence>
<feature type="domain" description="Plastocyanin-like" evidence="7">
    <location>
        <begin position="57"/>
        <end position="162"/>
    </location>
</feature>
<dbReference type="PANTHER" id="PTHR11709:SF394">
    <property type="entry name" value="FI03373P-RELATED"/>
    <property type="match status" value="1"/>
</dbReference>
<dbReference type="WBParaSite" id="ACRNAN_scaffold9241.g18349.t2">
    <property type="protein sequence ID" value="ACRNAN_scaffold9241.g18349.t2"/>
    <property type="gene ID" value="ACRNAN_scaffold9241.g18349"/>
</dbReference>
<organism evidence="8 9">
    <name type="scientific">Acrobeloides nanus</name>
    <dbReference type="NCBI Taxonomy" id="290746"/>
    <lineage>
        <taxon>Eukaryota</taxon>
        <taxon>Metazoa</taxon>
        <taxon>Ecdysozoa</taxon>
        <taxon>Nematoda</taxon>
        <taxon>Chromadorea</taxon>
        <taxon>Rhabditida</taxon>
        <taxon>Tylenchina</taxon>
        <taxon>Cephalobomorpha</taxon>
        <taxon>Cephaloboidea</taxon>
        <taxon>Cephalobidae</taxon>
        <taxon>Acrobeloides</taxon>
    </lineage>
</organism>
<dbReference type="Proteomes" id="UP000887540">
    <property type="component" value="Unplaced"/>
</dbReference>
<dbReference type="Gene3D" id="2.60.40.420">
    <property type="entry name" value="Cupredoxins - blue copper proteins"/>
    <property type="match status" value="3"/>
</dbReference>
<dbReference type="GO" id="GO:0006826">
    <property type="term" value="P:iron ion transport"/>
    <property type="evidence" value="ECO:0007669"/>
    <property type="project" value="TreeGrafter"/>
</dbReference>
<dbReference type="CDD" id="cd13905">
    <property type="entry name" value="CuRO_3_tcLLC2_insect_like"/>
    <property type="match status" value="1"/>
</dbReference>
<dbReference type="Pfam" id="PF07731">
    <property type="entry name" value="Cu-oxidase_2"/>
    <property type="match status" value="1"/>
</dbReference>
<evidence type="ECO:0000259" key="6">
    <source>
        <dbReference type="Pfam" id="PF07731"/>
    </source>
</evidence>
<accession>A0A914ENC1</accession>
<keyword evidence="8" id="KW-1185">Reference proteome</keyword>
<comment type="similarity">
    <text evidence="1">Belongs to the multicopper oxidase family.</text>
</comment>
<feature type="domain" description="Plastocyanin-like" evidence="5">
    <location>
        <begin position="240"/>
        <end position="367"/>
    </location>
</feature>
<dbReference type="InterPro" id="IPR011707">
    <property type="entry name" value="Cu-oxidase-like_N"/>
</dbReference>
<dbReference type="AlphaFoldDB" id="A0A914ENC1"/>
<keyword evidence="3" id="KW-0560">Oxidoreductase</keyword>
<reference evidence="9" key="1">
    <citation type="submission" date="2022-11" db="UniProtKB">
        <authorList>
            <consortium name="WormBaseParasite"/>
        </authorList>
    </citation>
    <scope>IDENTIFICATION</scope>
</reference>
<evidence type="ECO:0000259" key="5">
    <source>
        <dbReference type="Pfam" id="PF00394"/>
    </source>
</evidence>
<sequence>MFSYDTNAPIDYDVKTQNWFQLNTSLYTPCNTSNFLVNNYDITKLDQILTTVNQYNGLHIRTIAINGKIPGDTIVVPLGAEVILRVKNRLNTESFTMHVHGLDKQGLWYTDGVAFIQQCPIPVGSDYSYRFIADTPGTHFYHGHLGSDRGDGVVGGFVVMRPEEITPNLFGDRLDIGREYYALLQDIGVVSSYDQILAMDMMTIKYANNMDAQASTCTSDTCWNRTRNYDGSAIAFLSPLSAFLINNKGWHSEKDLRNMPSNLPLTTFLIKKGENIKFRLVNGGIGHPIMIWLEYHKLIVVAADGLEIKPAKVDAIVIFPGERYDILIQGLSNPRQKNYRFIFETMEQFNWELRPNEKSIGLANLQYEDSTLLDTNIGLANLQYEDSTLLDTNIVDFYHTSCMEQNKCVVLNCPFRNFAMSFNYICFNAVDLENGVEIEDKEVIEQKVFTEGYEEYFINIDHDNMMNGVSFKFPKGMPYYSNENENQIFTPCESSICNSQTMSVSENMPMMSSTGNCNCFNVYNFALNNIVQLTLYNMGNGGTYQNGFTHPFHLHGTHFYVMKLVYPPMYDENGILNSFSGDIPCHDSMQNCYGLKWTNSSWLNGNVEGMSKNPTLRDTIIVPTGGYVVIRFRAKNPGWWFAHCHLLIHDLAGMAFAVRVGNNEEIPKPPNGFPHSSRQTMQ</sequence>
<evidence type="ECO:0000259" key="7">
    <source>
        <dbReference type="Pfam" id="PF07732"/>
    </source>
</evidence>
<dbReference type="GO" id="GO:0005886">
    <property type="term" value="C:plasma membrane"/>
    <property type="evidence" value="ECO:0007669"/>
    <property type="project" value="TreeGrafter"/>
</dbReference>
<proteinExistence type="inferred from homology"/>
<evidence type="ECO:0000256" key="2">
    <source>
        <dbReference type="ARBA" id="ARBA00022723"/>
    </source>
</evidence>
<dbReference type="Pfam" id="PF00394">
    <property type="entry name" value="Cu-oxidase"/>
    <property type="match status" value="1"/>
</dbReference>
<dbReference type="InterPro" id="IPR001117">
    <property type="entry name" value="Cu-oxidase_2nd"/>
</dbReference>
<evidence type="ECO:0000313" key="8">
    <source>
        <dbReference type="Proteomes" id="UP000887540"/>
    </source>
</evidence>
<dbReference type="SUPFAM" id="SSF49503">
    <property type="entry name" value="Cupredoxins"/>
    <property type="match status" value="3"/>
</dbReference>